<feature type="domain" description="Argonaute linker 1" evidence="3">
    <location>
        <begin position="208"/>
        <end position="250"/>
    </location>
</feature>
<dbReference type="SMART" id="SM00950">
    <property type="entry name" value="Piwi"/>
    <property type="match status" value="1"/>
</dbReference>
<protein>
    <submittedName>
        <fullName evidence="4">Uncharacterized protein</fullName>
    </submittedName>
</protein>
<reference evidence="4" key="1">
    <citation type="submission" date="2024-02" db="EMBL/GenBank/DDBJ databases">
        <authorList>
            <consortium name="ELIXIR-Norway"/>
            <consortium name="Elixir Norway"/>
        </authorList>
    </citation>
    <scope>NUCLEOTIDE SEQUENCE</scope>
</reference>
<dbReference type="InterPro" id="IPR003165">
    <property type="entry name" value="Piwi"/>
</dbReference>
<organism evidence="4 5">
    <name type="scientific">Sphagnum troendelagicum</name>
    <dbReference type="NCBI Taxonomy" id="128251"/>
    <lineage>
        <taxon>Eukaryota</taxon>
        <taxon>Viridiplantae</taxon>
        <taxon>Streptophyta</taxon>
        <taxon>Embryophyta</taxon>
        <taxon>Bryophyta</taxon>
        <taxon>Sphagnophytina</taxon>
        <taxon>Sphagnopsida</taxon>
        <taxon>Sphagnales</taxon>
        <taxon>Sphagnaceae</taxon>
        <taxon>Sphagnum</taxon>
    </lineage>
</organism>
<dbReference type="InterPro" id="IPR014811">
    <property type="entry name" value="ArgoL1"/>
</dbReference>
<feature type="domain" description="Piwi" evidence="2">
    <location>
        <begin position="275"/>
        <end position="505"/>
    </location>
</feature>
<proteinExistence type="predicted"/>
<dbReference type="Pfam" id="PF16486">
    <property type="entry name" value="ArgoN"/>
    <property type="match status" value="1"/>
</dbReference>
<evidence type="ECO:0000259" key="2">
    <source>
        <dbReference type="SMART" id="SM00950"/>
    </source>
</evidence>
<evidence type="ECO:0000313" key="4">
    <source>
        <dbReference type="EMBL" id="CAK9221290.1"/>
    </source>
</evidence>
<dbReference type="SUPFAM" id="SSF101690">
    <property type="entry name" value="PAZ domain"/>
    <property type="match status" value="1"/>
</dbReference>
<evidence type="ECO:0000313" key="5">
    <source>
        <dbReference type="Proteomes" id="UP001497512"/>
    </source>
</evidence>
<accession>A0ABP0UJ06</accession>
<keyword evidence="5" id="KW-1185">Reference proteome</keyword>
<name>A0ABP0UJ06_9BRYO</name>
<gene>
    <name evidence="4" type="ORF">CSSPTR1EN2_LOCUS15882</name>
</gene>
<dbReference type="Pfam" id="PF02171">
    <property type="entry name" value="Piwi"/>
    <property type="match status" value="1"/>
</dbReference>
<evidence type="ECO:0000256" key="1">
    <source>
        <dbReference type="SAM" id="MobiDB-lite"/>
    </source>
</evidence>
<sequence>MKLHAVLPEWSSRLSPMGGKAQEVGRTAQALAHVLPQIKWWEIMQHVAAVVVREMVTITPEVPKKVSRDVMNKLQTTAAEFKRRRGAYDGDKILFTSGPLNVNNEAQVYPVFLDDERRPSFKLQDSPPQQGSQPATSPPPRWYSAEGKTDCAVDQGFVVHIKFAAKVNMRVFGDAVSEQPGAQLYRAEDALRVLNVVLLESASSKGYLLVRDNFFHPSLGKLGNLGEGLEAWHGFRASIRATQMGLTLQPWYICTEDELVVVWECFLCSYTTTTTVIKPIMVEEFIREKLDMQSNDSLDSLDERDWNKVKIMLKKVRVETTHLRVPLTHDFRLQPPCVPRSHLGGYNSPLSPDIADFLGTTTILFGMYISHGSPSDVDAASIAATQPSEMKMNRGLYEEGDWQHGGMVTGGVSASQFQQCLDLEVTAFIKAGEALESGYHPKITFIVAQKGPKTQFFPIIQSIRSGHVLPGTVIDKDVWHPSNYDFFLCSHAGLTVHLLTIQHLGG</sequence>
<dbReference type="Proteomes" id="UP001497512">
    <property type="component" value="Chromosome 3"/>
</dbReference>
<dbReference type="Gene3D" id="3.30.420.10">
    <property type="entry name" value="Ribonuclease H-like superfamily/Ribonuclease H"/>
    <property type="match status" value="1"/>
</dbReference>
<evidence type="ECO:0000259" key="3">
    <source>
        <dbReference type="SMART" id="SM01163"/>
    </source>
</evidence>
<dbReference type="SUPFAM" id="SSF53098">
    <property type="entry name" value="Ribonuclease H-like"/>
    <property type="match status" value="1"/>
</dbReference>
<dbReference type="InterPro" id="IPR032474">
    <property type="entry name" value="Argonaute_N"/>
</dbReference>
<dbReference type="PANTHER" id="PTHR22891">
    <property type="entry name" value="EUKARYOTIC TRANSLATION INITIATION FACTOR 2C"/>
    <property type="match status" value="1"/>
</dbReference>
<feature type="region of interest" description="Disordered" evidence="1">
    <location>
        <begin position="120"/>
        <end position="145"/>
    </location>
</feature>
<dbReference type="InterPro" id="IPR012337">
    <property type="entry name" value="RNaseH-like_sf"/>
</dbReference>
<dbReference type="SMART" id="SM01163">
    <property type="entry name" value="DUF1785"/>
    <property type="match status" value="1"/>
</dbReference>
<dbReference type="InterPro" id="IPR036085">
    <property type="entry name" value="PAZ_dom_sf"/>
</dbReference>
<feature type="compositionally biased region" description="Polar residues" evidence="1">
    <location>
        <begin position="126"/>
        <end position="135"/>
    </location>
</feature>
<dbReference type="Pfam" id="PF08699">
    <property type="entry name" value="ArgoL1"/>
    <property type="match status" value="1"/>
</dbReference>
<dbReference type="InterPro" id="IPR036397">
    <property type="entry name" value="RNaseH_sf"/>
</dbReference>
<dbReference type="EMBL" id="OZ019895">
    <property type="protein sequence ID" value="CAK9221290.1"/>
    <property type="molecule type" value="Genomic_DNA"/>
</dbReference>